<protein>
    <recommendedName>
        <fullName evidence="4">Lipoprotein</fullName>
    </recommendedName>
</protein>
<proteinExistence type="predicted"/>
<sequence>MRHSCFFVAVAAGTLSLAGCGLESSGSSTFNPATNVNLGFSSFTLTEQMDTTLFNDLYQAVEPDPANPNYTEAQASAQGIREQLSVFLGLGVSEDQSAILSVRNPLDLMRRVIGEDEVQNFTEARQYISASIDSGEVGIYDTTTNGVSIQFTDQAAAEAGAAVQDYYWRYPTVKWVNTPDTTGNVIRTLIWVASGTFPKGSTRPSAALGTEFRGRDFSAAGYNDGARLGSEGSVVIEGEREFSFSRNYRGIQTDTIIIDGTRVGTSEFPDDPDQPSGTLPGPGFSFGDPASSISCLKIEMDYSVPEVKIYTSSAEAPRNYDPEDREQTIANPAYCTNLTEPSFQYSTVPTGARS</sequence>
<reference evidence="2 3" key="1">
    <citation type="submission" date="2021-03" db="EMBL/GenBank/DDBJ databases">
        <title>Genome sequencing of Marinobacter sp. LPB0319.</title>
        <authorList>
            <person name="Kim J."/>
        </authorList>
    </citation>
    <scope>NUCLEOTIDE SEQUENCE [LARGE SCALE GENOMIC DNA]</scope>
    <source>
        <strain evidence="2 3">LPB0319</strain>
    </source>
</reference>
<name>A0ABX7MTD4_9GAMM</name>
<gene>
    <name evidence="2" type="ORF">LPB19_04315</name>
</gene>
<feature type="chain" id="PRO_5046877535" description="Lipoprotein" evidence="1">
    <location>
        <begin position="19"/>
        <end position="354"/>
    </location>
</feature>
<keyword evidence="3" id="KW-1185">Reference proteome</keyword>
<dbReference type="Proteomes" id="UP000663555">
    <property type="component" value="Chromosome"/>
</dbReference>
<evidence type="ECO:0008006" key="4">
    <source>
        <dbReference type="Google" id="ProtNLM"/>
    </source>
</evidence>
<dbReference type="EMBL" id="CP071247">
    <property type="protein sequence ID" value="QSP95647.1"/>
    <property type="molecule type" value="Genomic_DNA"/>
</dbReference>
<organism evidence="2 3">
    <name type="scientific">Marinobacter salinisoli</name>
    <dbReference type="NCBI Taxonomy" id="2769486"/>
    <lineage>
        <taxon>Bacteria</taxon>
        <taxon>Pseudomonadati</taxon>
        <taxon>Pseudomonadota</taxon>
        <taxon>Gammaproteobacteria</taxon>
        <taxon>Pseudomonadales</taxon>
        <taxon>Marinobacteraceae</taxon>
        <taxon>Marinobacter</taxon>
    </lineage>
</organism>
<evidence type="ECO:0000313" key="2">
    <source>
        <dbReference type="EMBL" id="QSP95647.1"/>
    </source>
</evidence>
<dbReference type="PROSITE" id="PS51257">
    <property type="entry name" value="PROKAR_LIPOPROTEIN"/>
    <property type="match status" value="1"/>
</dbReference>
<dbReference type="RefSeq" id="WP_206644884.1">
    <property type="nucleotide sequence ID" value="NZ_CP071247.1"/>
</dbReference>
<feature type="signal peptide" evidence="1">
    <location>
        <begin position="1"/>
        <end position="18"/>
    </location>
</feature>
<keyword evidence="1" id="KW-0732">Signal</keyword>
<accession>A0ABX7MTD4</accession>
<evidence type="ECO:0000313" key="3">
    <source>
        <dbReference type="Proteomes" id="UP000663555"/>
    </source>
</evidence>
<evidence type="ECO:0000256" key="1">
    <source>
        <dbReference type="SAM" id="SignalP"/>
    </source>
</evidence>